<sequence length="137" mass="15617">MVEKFSAGSSPSSGLINKVNERDFHLLEKEILSEANTPYRQKFYDEMLDLSFVDDISKDDVLKSIKDVGIKINTNVFLILMCRESQDMFQINGEVIMNYIDLLILKTPKAEEENFKDSVESDTIHLNPSSSPLVKPK</sequence>
<accession>A0A7S3NA66</accession>
<dbReference type="EMBL" id="HBII01021375">
    <property type="protein sequence ID" value="CAE0349977.1"/>
    <property type="molecule type" value="Transcribed_RNA"/>
</dbReference>
<feature type="compositionally biased region" description="Polar residues" evidence="1">
    <location>
        <begin position="124"/>
        <end position="137"/>
    </location>
</feature>
<name>A0A7S3NA66_9SPIT</name>
<evidence type="ECO:0000256" key="1">
    <source>
        <dbReference type="SAM" id="MobiDB-lite"/>
    </source>
</evidence>
<organism evidence="2">
    <name type="scientific">Euplotes harpa</name>
    <dbReference type="NCBI Taxonomy" id="151035"/>
    <lineage>
        <taxon>Eukaryota</taxon>
        <taxon>Sar</taxon>
        <taxon>Alveolata</taxon>
        <taxon>Ciliophora</taxon>
        <taxon>Intramacronucleata</taxon>
        <taxon>Spirotrichea</taxon>
        <taxon>Hypotrichia</taxon>
        <taxon>Euplotida</taxon>
        <taxon>Euplotidae</taxon>
        <taxon>Euplotes</taxon>
    </lineage>
</organism>
<protein>
    <submittedName>
        <fullName evidence="2">Uncharacterized protein</fullName>
    </submittedName>
</protein>
<reference evidence="2" key="1">
    <citation type="submission" date="2021-01" db="EMBL/GenBank/DDBJ databases">
        <authorList>
            <person name="Corre E."/>
            <person name="Pelletier E."/>
            <person name="Niang G."/>
            <person name="Scheremetjew M."/>
            <person name="Finn R."/>
            <person name="Kale V."/>
            <person name="Holt S."/>
            <person name="Cochrane G."/>
            <person name="Meng A."/>
            <person name="Brown T."/>
            <person name="Cohen L."/>
        </authorList>
    </citation>
    <scope>NUCLEOTIDE SEQUENCE</scope>
    <source>
        <strain evidence="2">FSP1.4</strain>
    </source>
</reference>
<dbReference type="AlphaFoldDB" id="A0A7S3NA66"/>
<evidence type="ECO:0000313" key="2">
    <source>
        <dbReference type="EMBL" id="CAE0349977.1"/>
    </source>
</evidence>
<proteinExistence type="predicted"/>
<gene>
    <name evidence="2" type="ORF">EHAR0213_LOCUS8890</name>
</gene>
<feature type="region of interest" description="Disordered" evidence="1">
    <location>
        <begin position="116"/>
        <end position="137"/>
    </location>
</feature>